<proteinExistence type="predicted"/>
<reference evidence="1 2" key="1">
    <citation type="submission" date="2012-08" db="EMBL/GenBank/DDBJ databases">
        <title>Oryza genome evolution.</title>
        <authorList>
            <person name="Wing R.A."/>
        </authorList>
    </citation>
    <scope>NUCLEOTIDE SEQUENCE</scope>
</reference>
<dbReference type="Pfam" id="PF07893">
    <property type="entry name" value="DUF1668"/>
    <property type="match status" value="1"/>
</dbReference>
<reference evidence="2" key="2">
    <citation type="submission" date="2013-12" db="EMBL/GenBank/DDBJ databases">
        <authorList>
            <person name="Yu Y."/>
            <person name="Lee S."/>
            <person name="de Baynast K."/>
            <person name="Wissotski M."/>
            <person name="Liu L."/>
            <person name="Talag J."/>
            <person name="Goicoechea J."/>
            <person name="Angelova A."/>
            <person name="Jetty R."/>
            <person name="Kudrna D."/>
            <person name="Golser W."/>
            <person name="Rivera L."/>
            <person name="Zhang J."/>
            <person name="Wing R."/>
        </authorList>
    </citation>
    <scope>NUCLEOTIDE SEQUENCE</scope>
</reference>
<organism evidence="1 2">
    <name type="scientific">Leersia perrieri</name>
    <dbReference type="NCBI Taxonomy" id="77586"/>
    <lineage>
        <taxon>Eukaryota</taxon>
        <taxon>Viridiplantae</taxon>
        <taxon>Streptophyta</taxon>
        <taxon>Embryophyta</taxon>
        <taxon>Tracheophyta</taxon>
        <taxon>Spermatophyta</taxon>
        <taxon>Magnoliopsida</taxon>
        <taxon>Liliopsida</taxon>
        <taxon>Poales</taxon>
        <taxon>Poaceae</taxon>
        <taxon>BOP clade</taxon>
        <taxon>Oryzoideae</taxon>
        <taxon>Oryzeae</taxon>
        <taxon>Oryzinae</taxon>
        <taxon>Leersia</taxon>
    </lineage>
</organism>
<dbReference type="HOGENOM" id="CLU_018267_0_2_1"/>
<dbReference type="Proteomes" id="UP000032180">
    <property type="component" value="Chromosome 5"/>
</dbReference>
<dbReference type="eggNOG" id="ENOG502R66U">
    <property type="taxonomic scope" value="Eukaryota"/>
</dbReference>
<dbReference type="PANTHER" id="PTHR33085">
    <property type="entry name" value="OS12G0113100 PROTEIN-RELATED"/>
    <property type="match status" value="1"/>
</dbReference>
<evidence type="ECO:0000313" key="1">
    <source>
        <dbReference type="EnsemblPlants" id="LPERR05G11580.1"/>
    </source>
</evidence>
<keyword evidence="2" id="KW-1185">Reference proteome</keyword>
<evidence type="ECO:0008006" key="3">
    <source>
        <dbReference type="Google" id="ProtNLM"/>
    </source>
</evidence>
<dbReference type="EnsemblPlants" id="LPERR05G11580.1">
    <property type="protein sequence ID" value="LPERR05G11580.1"/>
    <property type="gene ID" value="LPERR05G11580"/>
</dbReference>
<name>A0A0D9WFY4_9ORYZ</name>
<reference evidence="1" key="3">
    <citation type="submission" date="2015-04" db="UniProtKB">
        <authorList>
            <consortium name="EnsemblPlants"/>
        </authorList>
    </citation>
    <scope>IDENTIFICATION</scope>
</reference>
<accession>A0A0D9WFY4</accession>
<protein>
    <recommendedName>
        <fullName evidence="3">F-box associated domain-containing protein</fullName>
    </recommendedName>
</protein>
<evidence type="ECO:0000313" key="2">
    <source>
        <dbReference type="Proteomes" id="UP000032180"/>
    </source>
</evidence>
<dbReference type="AlphaFoldDB" id="A0A0D9WFY4"/>
<dbReference type="InterPro" id="IPR012871">
    <property type="entry name" value="DUF1668_ORYSA"/>
</dbReference>
<sequence>MSCKLSRQSLHMVSSGGRGLYSLSHMNISGLFYPSTAEADAAQAKANKMNGINTPEVVGSISLPRPSVHYEPFSPSNSNPHSSMNMFALFGKNKILCSDAMGYTSVYNKRLHSFLGMPMLNSPKGPKRIVVYIPRTAAHAKSDFEIDPNTESDLFIEMPHGDHNDSLYIMDMVSGKPCCFEALIYYPVGHWRWRPLLPPPFLRNPEYKAPDNTAFAVVDGTKICVSSATATYLFDTVDRKWSKAGDWVMPILSNAEYVPELRLWIGLSASSPFNLCAMNLSNTAVGTSDVLPTMQHIRLDVDPPKDWLLKKRTLVNLGYGKFCVTKFFESIANKVVVFTGVEMVTSGEGELGIRAVKHKSECVVSDNIEYVL</sequence>
<dbReference type="Gramene" id="LPERR05G11580.1">
    <property type="protein sequence ID" value="LPERR05G11580.1"/>
    <property type="gene ID" value="LPERR05G11580"/>
</dbReference>